<comment type="caution">
    <text evidence="2">The sequence shown here is derived from an EMBL/GenBank/DDBJ whole genome shotgun (WGS) entry which is preliminary data.</text>
</comment>
<proteinExistence type="predicted"/>
<evidence type="ECO:0000256" key="1">
    <source>
        <dbReference type="SAM" id="MobiDB-lite"/>
    </source>
</evidence>
<name>A0AAW0Y2S1_CHEQU</name>
<dbReference type="Proteomes" id="UP001445076">
    <property type="component" value="Unassembled WGS sequence"/>
</dbReference>
<keyword evidence="3" id="KW-1185">Reference proteome</keyword>
<feature type="compositionally biased region" description="Polar residues" evidence="1">
    <location>
        <begin position="99"/>
        <end position="108"/>
    </location>
</feature>
<evidence type="ECO:0000313" key="3">
    <source>
        <dbReference type="Proteomes" id="UP001445076"/>
    </source>
</evidence>
<sequence>MAAPPTVGGGGRHTHYYYCYYHSRTPFVSTPTSATAGVGATPPTRAPGRPLFLGGSTRGNYKGLATPVSSSGPPQPSSGPPPQYSGGPPPLPSSGPHTVPSSGPHSTF</sequence>
<reference evidence="2 3" key="1">
    <citation type="journal article" date="2024" name="BMC Genomics">
        <title>Genome assembly of redclaw crayfish (Cherax quadricarinatus) provides insights into its immune adaptation and hypoxia tolerance.</title>
        <authorList>
            <person name="Liu Z."/>
            <person name="Zheng J."/>
            <person name="Li H."/>
            <person name="Fang K."/>
            <person name="Wang S."/>
            <person name="He J."/>
            <person name="Zhou D."/>
            <person name="Weng S."/>
            <person name="Chi M."/>
            <person name="Gu Z."/>
            <person name="He J."/>
            <person name="Li F."/>
            <person name="Wang M."/>
        </authorList>
    </citation>
    <scope>NUCLEOTIDE SEQUENCE [LARGE SCALE GENOMIC DNA]</scope>
    <source>
        <strain evidence="2">ZL_2023a</strain>
    </source>
</reference>
<protein>
    <submittedName>
        <fullName evidence="2">Uncharacterized protein</fullName>
    </submittedName>
</protein>
<gene>
    <name evidence="2" type="ORF">OTU49_012959</name>
</gene>
<feature type="compositionally biased region" description="Pro residues" evidence="1">
    <location>
        <begin position="73"/>
        <end position="93"/>
    </location>
</feature>
<accession>A0AAW0Y2S1</accession>
<dbReference type="EMBL" id="JARKIK010000006">
    <property type="protein sequence ID" value="KAK8751091.1"/>
    <property type="molecule type" value="Genomic_DNA"/>
</dbReference>
<feature type="region of interest" description="Disordered" evidence="1">
    <location>
        <begin position="30"/>
        <end position="108"/>
    </location>
</feature>
<organism evidence="2 3">
    <name type="scientific">Cherax quadricarinatus</name>
    <name type="common">Australian red claw crayfish</name>
    <dbReference type="NCBI Taxonomy" id="27406"/>
    <lineage>
        <taxon>Eukaryota</taxon>
        <taxon>Metazoa</taxon>
        <taxon>Ecdysozoa</taxon>
        <taxon>Arthropoda</taxon>
        <taxon>Crustacea</taxon>
        <taxon>Multicrustacea</taxon>
        <taxon>Malacostraca</taxon>
        <taxon>Eumalacostraca</taxon>
        <taxon>Eucarida</taxon>
        <taxon>Decapoda</taxon>
        <taxon>Pleocyemata</taxon>
        <taxon>Astacidea</taxon>
        <taxon>Parastacoidea</taxon>
        <taxon>Parastacidae</taxon>
        <taxon>Cherax</taxon>
    </lineage>
</organism>
<dbReference type="AlphaFoldDB" id="A0AAW0Y2S1"/>
<evidence type="ECO:0000313" key="2">
    <source>
        <dbReference type="EMBL" id="KAK8751091.1"/>
    </source>
</evidence>